<comment type="caution">
    <text evidence="1">The sequence shown here is derived from an EMBL/GenBank/DDBJ whole genome shotgun (WGS) entry which is preliminary data.</text>
</comment>
<reference evidence="1 2" key="5">
    <citation type="journal article" date="2019" name="Gigascience">
        <title>A chromosome-scale genome assembly of cucumber (Cucumis sativus L.).</title>
        <authorList>
            <person name="Li Q."/>
            <person name="Li H."/>
            <person name="Huang W."/>
            <person name="Xu Y."/>
            <person name="Zhou Q."/>
            <person name="Wang S."/>
            <person name="Ruan J."/>
            <person name="Huang S."/>
            <person name="Zhang Z."/>
        </authorList>
    </citation>
    <scope>NUCLEOTIDE SEQUENCE [LARGE SCALE GENOMIC DNA]</scope>
    <source>
        <strain evidence="2">cv. 9930</strain>
        <tissue evidence="1">Leaf</tissue>
    </source>
</reference>
<dbReference type="Proteomes" id="UP000029981">
    <property type="component" value="Unassembled WGS sequence"/>
</dbReference>
<keyword evidence="2" id="KW-1185">Reference proteome</keyword>
<accession>A0ACB6HBE7</accession>
<protein>
    <submittedName>
        <fullName evidence="1">Uncharacterized protein</fullName>
    </submittedName>
</protein>
<sequence length="60" mass="7078">MASGLDFQRNPPASDIVEHRDEYEKQSKTKRNLYRKTEQPLFNEQLKNSARNQEPTTGKR</sequence>
<gene>
    <name evidence="1" type="ORF">Csa_004643</name>
</gene>
<feature type="non-terminal residue" evidence="1">
    <location>
        <position position="60"/>
    </location>
</feature>
<name>A0ACB6HBE7_CUCSA</name>
<reference evidence="1 2" key="3">
    <citation type="journal article" date="2010" name="BMC Genomics">
        <title>Transcriptome sequencing and comparative analysis of cucumber flowers with different sex types.</title>
        <authorList>
            <person name="Guo S."/>
            <person name="Zheng Y."/>
            <person name="Joung J.G."/>
            <person name="Liu S."/>
            <person name="Zhang Z."/>
            <person name="Crasta O.R."/>
            <person name="Sobral B.W."/>
            <person name="Xu Y."/>
            <person name="Huang S."/>
            <person name="Fei Z."/>
        </authorList>
    </citation>
    <scope>NUCLEOTIDE SEQUENCE [LARGE SCALE GENOMIC DNA]</scope>
    <source>
        <strain evidence="2">cv. 9930</strain>
        <tissue evidence="1">Leaf</tissue>
    </source>
</reference>
<reference evidence="1 2" key="4">
    <citation type="journal article" date="2011" name="BMC Genomics">
        <title>RNA-Seq improves annotation of protein-coding genes in the cucumber genome.</title>
        <authorList>
            <person name="Li Z."/>
            <person name="Zhang Z."/>
            <person name="Yan P."/>
            <person name="Huang S."/>
            <person name="Fei Z."/>
            <person name="Lin K."/>
        </authorList>
    </citation>
    <scope>NUCLEOTIDE SEQUENCE [LARGE SCALE GENOMIC DNA]</scope>
    <source>
        <strain evidence="2">cv. 9930</strain>
        <tissue evidence="1">Leaf</tissue>
    </source>
</reference>
<proteinExistence type="predicted"/>
<organism evidence="1 2">
    <name type="scientific">Cucumis sativus</name>
    <name type="common">Cucumber</name>
    <dbReference type="NCBI Taxonomy" id="3659"/>
    <lineage>
        <taxon>Eukaryota</taxon>
        <taxon>Viridiplantae</taxon>
        <taxon>Streptophyta</taxon>
        <taxon>Embryophyta</taxon>
        <taxon>Tracheophyta</taxon>
        <taxon>Spermatophyta</taxon>
        <taxon>Magnoliopsida</taxon>
        <taxon>eudicotyledons</taxon>
        <taxon>Gunneridae</taxon>
        <taxon>Pentapetalae</taxon>
        <taxon>rosids</taxon>
        <taxon>fabids</taxon>
        <taxon>Cucurbitales</taxon>
        <taxon>Cucurbitaceae</taxon>
        <taxon>Benincaseae</taxon>
        <taxon>Cucumis</taxon>
    </lineage>
</organism>
<reference evidence="1 2" key="1">
    <citation type="journal article" date="2009" name="Nat. Genet.">
        <title>The genome of the cucumber, Cucumis sativus L.</title>
        <authorList>
            <person name="Huang S."/>
            <person name="Li R."/>
            <person name="Zhang Z."/>
            <person name="Li L."/>
            <person name="Gu X."/>
            <person name="Fan W."/>
            <person name="Lucas W.J."/>
            <person name="Wang X."/>
            <person name="Xie B."/>
            <person name="Ni P."/>
            <person name="Ren Y."/>
            <person name="Zhu H."/>
            <person name="Li J."/>
            <person name="Lin K."/>
            <person name="Jin W."/>
            <person name="Fei Z."/>
            <person name="Li G."/>
            <person name="Staub J."/>
            <person name="Kilian A."/>
            <person name="van der Vossen E.A."/>
            <person name="Wu Y."/>
            <person name="Guo J."/>
            <person name="He J."/>
            <person name="Jia Z."/>
            <person name="Ren Y."/>
            <person name="Tian G."/>
            <person name="Lu Y."/>
            <person name="Ruan J."/>
            <person name="Qian W."/>
            <person name="Wang M."/>
            <person name="Huang Q."/>
            <person name="Li B."/>
            <person name="Xuan Z."/>
            <person name="Cao J."/>
            <person name="Asan"/>
            <person name="Wu Z."/>
            <person name="Zhang J."/>
            <person name="Cai Q."/>
            <person name="Bai Y."/>
            <person name="Zhao B."/>
            <person name="Han Y."/>
            <person name="Li Y."/>
            <person name="Li X."/>
            <person name="Wang S."/>
            <person name="Shi Q."/>
            <person name="Liu S."/>
            <person name="Cho W.K."/>
            <person name="Kim J.Y."/>
            <person name="Xu Y."/>
            <person name="Heller-Uszynska K."/>
            <person name="Miao H."/>
            <person name="Cheng Z."/>
            <person name="Zhang S."/>
            <person name="Wu J."/>
            <person name="Yang Y."/>
            <person name="Kang H."/>
            <person name="Li M."/>
            <person name="Liang H."/>
            <person name="Ren X."/>
            <person name="Shi Z."/>
            <person name="Wen M."/>
            <person name="Jian M."/>
            <person name="Yang H."/>
            <person name="Zhang G."/>
            <person name="Yang Z."/>
            <person name="Chen R."/>
            <person name="Liu S."/>
            <person name="Li J."/>
            <person name="Ma L."/>
            <person name="Liu H."/>
            <person name="Zhou Y."/>
            <person name="Zhao J."/>
            <person name="Fang X."/>
            <person name="Li G."/>
            <person name="Fang L."/>
            <person name="Li Y."/>
            <person name="Liu D."/>
            <person name="Zheng H."/>
            <person name="Zhang Y."/>
            <person name="Qin N."/>
            <person name="Li Z."/>
            <person name="Yang G."/>
            <person name="Yang S."/>
            <person name="Bolund L."/>
            <person name="Kristiansen K."/>
            <person name="Zheng H."/>
            <person name="Li S."/>
            <person name="Zhang X."/>
            <person name="Yang H."/>
            <person name="Wang J."/>
            <person name="Sun R."/>
            <person name="Zhang B."/>
            <person name="Jiang S."/>
            <person name="Wang J."/>
            <person name="Du Y."/>
            <person name="Li S."/>
        </authorList>
    </citation>
    <scope>NUCLEOTIDE SEQUENCE [LARGE SCALE GENOMIC DNA]</scope>
    <source>
        <strain evidence="2">cv. 9930</strain>
        <tissue evidence="1">Leaf</tissue>
    </source>
</reference>
<evidence type="ECO:0000313" key="2">
    <source>
        <dbReference type="Proteomes" id="UP000029981"/>
    </source>
</evidence>
<evidence type="ECO:0000313" key="1">
    <source>
        <dbReference type="EMBL" id="KAE8637161.1"/>
    </source>
</evidence>
<dbReference type="EMBL" id="ACHR03000076">
    <property type="protein sequence ID" value="KAE8637161.1"/>
    <property type="molecule type" value="Genomic_DNA"/>
</dbReference>
<reference evidence="1 2" key="2">
    <citation type="journal article" date="2009" name="PLoS ONE">
        <title>An integrated genetic and cytogenetic map of the cucumber genome.</title>
        <authorList>
            <person name="Ren Y."/>
            <person name="Zhang Z."/>
            <person name="Liu J."/>
            <person name="Staub J.E."/>
            <person name="Han Y."/>
            <person name="Cheng Z."/>
            <person name="Li X."/>
            <person name="Lu J."/>
            <person name="Miao H."/>
            <person name="Kang H."/>
            <person name="Xie B."/>
            <person name="Gu X."/>
            <person name="Wang X."/>
            <person name="Du Y."/>
            <person name="Jin W."/>
            <person name="Huang S."/>
        </authorList>
    </citation>
    <scope>NUCLEOTIDE SEQUENCE [LARGE SCALE GENOMIC DNA]</scope>
    <source>
        <strain evidence="2">cv. 9930</strain>
        <tissue evidence="1">Leaf</tissue>
    </source>
</reference>